<dbReference type="PROSITE" id="PS51819">
    <property type="entry name" value="VOC"/>
    <property type="match status" value="1"/>
</dbReference>
<dbReference type="Gene3D" id="3.10.180.10">
    <property type="entry name" value="2,3-Dihydroxybiphenyl 1,2-Dioxygenase, domain 1"/>
    <property type="match status" value="1"/>
</dbReference>
<evidence type="ECO:0000313" key="3">
    <source>
        <dbReference type="Proteomes" id="UP000188318"/>
    </source>
</evidence>
<protein>
    <recommendedName>
        <fullName evidence="1">VOC domain-containing protein</fullName>
    </recommendedName>
</protein>
<dbReference type="Pfam" id="PF00903">
    <property type="entry name" value="Glyoxalase"/>
    <property type="match status" value="1"/>
</dbReference>
<dbReference type="STRING" id="602072.A0A1R3RYA8"/>
<feature type="domain" description="VOC" evidence="1">
    <location>
        <begin position="34"/>
        <end position="224"/>
    </location>
</feature>
<dbReference type="InterPro" id="IPR004360">
    <property type="entry name" value="Glyas_Fos-R_dOase_dom"/>
</dbReference>
<gene>
    <name evidence="2" type="ORF">ASPCADRAFT_203253</name>
</gene>
<dbReference type="EMBL" id="KV907494">
    <property type="protein sequence ID" value="OOF99479.1"/>
    <property type="molecule type" value="Genomic_DNA"/>
</dbReference>
<keyword evidence="3" id="KW-1185">Reference proteome</keyword>
<organism evidence="2 3">
    <name type="scientific">Aspergillus carbonarius (strain ITEM 5010)</name>
    <dbReference type="NCBI Taxonomy" id="602072"/>
    <lineage>
        <taxon>Eukaryota</taxon>
        <taxon>Fungi</taxon>
        <taxon>Dikarya</taxon>
        <taxon>Ascomycota</taxon>
        <taxon>Pezizomycotina</taxon>
        <taxon>Eurotiomycetes</taxon>
        <taxon>Eurotiomycetidae</taxon>
        <taxon>Eurotiales</taxon>
        <taxon>Aspergillaceae</taxon>
        <taxon>Aspergillus</taxon>
        <taxon>Aspergillus subgen. Circumdati</taxon>
    </lineage>
</organism>
<dbReference type="PANTHER" id="PTHR10374">
    <property type="entry name" value="LACTOYLGLUTATHIONE LYASE GLYOXALASE I"/>
    <property type="match status" value="1"/>
</dbReference>
<evidence type="ECO:0000259" key="1">
    <source>
        <dbReference type="PROSITE" id="PS51819"/>
    </source>
</evidence>
<proteinExistence type="predicted"/>
<dbReference type="OMA" id="IGYKLNH"/>
<dbReference type="Proteomes" id="UP000188318">
    <property type="component" value="Unassembled WGS sequence"/>
</dbReference>
<sequence length="228" mass="25430">MTNINTQYEPGLYLPGGHNTDAPLSPTSPTTHYHLNHFMLRTRDPTRTLHFYINLMGMRTVFTMNAGPFTIYYLGYPSTPDDRADLPAWASRVSNIPTLTRTPGLLEFYHIHGTEKENDDSTQSGNQGEGGFRVCTGNEPPNLGFGHLGFSVPDVREAVERLRGQGVSVVKELGDFSRRSVPLSRWEAGRGWGVGELTEGFENIWGRIACVGDPDGYWVELVPQDMEL</sequence>
<reference evidence="3" key="1">
    <citation type="journal article" date="2017" name="Genome Biol.">
        <title>Comparative genomics reveals high biological diversity and specific adaptations in the industrially and medically important fungal genus Aspergillus.</title>
        <authorList>
            <person name="de Vries R.P."/>
            <person name="Riley R."/>
            <person name="Wiebenga A."/>
            <person name="Aguilar-Osorio G."/>
            <person name="Amillis S."/>
            <person name="Uchima C.A."/>
            <person name="Anderluh G."/>
            <person name="Asadollahi M."/>
            <person name="Askin M."/>
            <person name="Barry K."/>
            <person name="Battaglia E."/>
            <person name="Bayram O."/>
            <person name="Benocci T."/>
            <person name="Braus-Stromeyer S.A."/>
            <person name="Caldana C."/>
            <person name="Canovas D."/>
            <person name="Cerqueira G.C."/>
            <person name="Chen F."/>
            <person name="Chen W."/>
            <person name="Choi C."/>
            <person name="Clum A."/>
            <person name="Dos Santos R.A."/>
            <person name="Damasio A.R."/>
            <person name="Diallinas G."/>
            <person name="Emri T."/>
            <person name="Fekete E."/>
            <person name="Flipphi M."/>
            <person name="Freyberg S."/>
            <person name="Gallo A."/>
            <person name="Gournas C."/>
            <person name="Habgood R."/>
            <person name="Hainaut M."/>
            <person name="Harispe M.L."/>
            <person name="Henrissat B."/>
            <person name="Hilden K.S."/>
            <person name="Hope R."/>
            <person name="Hossain A."/>
            <person name="Karabika E."/>
            <person name="Karaffa L."/>
            <person name="Karanyi Z."/>
            <person name="Krasevec N."/>
            <person name="Kuo A."/>
            <person name="Kusch H."/>
            <person name="LaButti K."/>
            <person name="Lagendijk E.L."/>
            <person name="Lapidus A."/>
            <person name="Levasseur A."/>
            <person name="Lindquist E."/>
            <person name="Lipzen A."/>
            <person name="Logrieco A.F."/>
            <person name="MacCabe A."/>
            <person name="Maekelae M.R."/>
            <person name="Malavazi I."/>
            <person name="Melin P."/>
            <person name="Meyer V."/>
            <person name="Mielnichuk N."/>
            <person name="Miskei M."/>
            <person name="Molnar A.P."/>
            <person name="Mule G."/>
            <person name="Ngan C.Y."/>
            <person name="Orejas M."/>
            <person name="Orosz E."/>
            <person name="Ouedraogo J.P."/>
            <person name="Overkamp K.M."/>
            <person name="Park H.-S."/>
            <person name="Perrone G."/>
            <person name="Piumi F."/>
            <person name="Punt P.J."/>
            <person name="Ram A.F."/>
            <person name="Ramon A."/>
            <person name="Rauscher S."/>
            <person name="Record E."/>
            <person name="Riano-Pachon D.M."/>
            <person name="Robert V."/>
            <person name="Roehrig J."/>
            <person name="Ruller R."/>
            <person name="Salamov A."/>
            <person name="Salih N.S."/>
            <person name="Samson R.A."/>
            <person name="Sandor E."/>
            <person name="Sanguinetti M."/>
            <person name="Schuetze T."/>
            <person name="Sepcic K."/>
            <person name="Shelest E."/>
            <person name="Sherlock G."/>
            <person name="Sophianopoulou V."/>
            <person name="Squina F.M."/>
            <person name="Sun H."/>
            <person name="Susca A."/>
            <person name="Todd R.B."/>
            <person name="Tsang A."/>
            <person name="Unkles S.E."/>
            <person name="van de Wiele N."/>
            <person name="van Rossen-Uffink D."/>
            <person name="Oliveira J.V."/>
            <person name="Vesth T.C."/>
            <person name="Visser J."/>
            <person name="Yu J.-H."/>
            <person name="Zhou M."/>
            <person name="Andersen M.R."/>
            <person name="Archer D.B."/>
            <person name="Baker S.E."/>
            <person name="Benoit I."/>
            <person name="Brakhage A.A."/>
            <person name="Braus G.H."/>
            <person name="Fischer R."/>
            <person name="Frisvad J.C."/>
            <person name="Goldman G.H."/>
            <person name="Houbraken J."/>
            <person name="Oakley B."/>
            <person name="Pocsi I."/>
            <person name="Scazzocchio C."/>
            <person name="Seiboth B."/>
            <person name="vanKuyk P.A."/>
            <person name="Wortman J."/>
            <person name="Dyer P.S."/>
            <person name="Grigoriev I.V."/>
        </authorList>
    </citation>
    <scope>NUCLEOTIDE SEQUENCE [LARGE SCALE GENOMIC DNA]</scope>
    <source>
        <strain evidence="3">ITEM 5010</strain>
    </source>
</reference>
<dbReference type="SUPFAM" id="SSF54593">
    <property type="entry name" value="Glyoxalase/Bleomycin resistance protein/Dihydroxybiphenyl dioxygenase"/>
    <property type="match status" value="1"/>
</dbReference>
<dbReference type="InterPro" id="IPR029068">
    <property type="entry name" value="Glyas_Bleomycin-R_OHBP_Dase"/>
</dbReference>
<evidence type="ECO:0000313" key="2">
    <source>
        <dbReference type="EMBL" id="OOF99479.1"/>
    </source>
</evidence>
<dbReference type="OrthoDB" id="2359117at2759"/>
<name>A0A1R3RYA8_ASPC5</name>
<dbReference type="InterPro" id="IPR037523">
    <property type="entry name" value="VOC_core"/>
</dbReference>
<dbReference type="AlphaFoldDB" id="A0A1R3RYA8"/>
<accession>A0A1R3RYA8</accession>
<dbReference type="VEuPathDB" id="FungiDB:ASPCADRAFT_203253"/>
<dbReference type="PANTHER" id="PTHR10374:SF19">
    <property type="entry name" value="LYASE (GLO1), PUTATIVE (AFU_ORTHOLOGUE AFUA_2G13550)-RELATED"/>
    <property type="match status" value="1"/>
</dbReference>